<dbReference type="Gene3D" id="2.120.10.70">
    <property type="entry name" value="Fucose-specific lectin"/>
    <property type="match status" value="1"/>
</dbReference>
<dbReference type="AlphaFoldDB" id="A0A8H3I381"/>
<evidence type="ECO:0000256" key="2">
    <source>
        <dbReference type="SAM" id="Phobius"/>
    </source>
</evidence>
<keyword evidence="2" id="KW-0472">Membrane</keyword>
<evidence type="ECO:0000313" key="3">
    <source>
        <dbReference type="EMBL" id="CAF9902843.1"/>
    </source>
</evidence>
<dbReference type="OrthoDB" id="5421624at2759"/>
<comment type="similarity">
    <text evidence="1">Belongs to the fungal fucose-specific lectin family.</text>
</comment>
<name>A0A8H3I381_9LECA</name>
<keyword evidence="4" id="KW-1185">Reference proteome</keyword>
<keyword evidence="2" id="KW-1133">Transmembrane helix</keyword>
<evidence type="ECO:0000313" key="4">
    <source>
        <dbReference type="Proteomes" id="UP000664169"/>
    </source>
</evidence>
<gene>
    <name evidence="3" type="ORF">GOMPHAMPRED_000007</name>
</gene>
<feature type="transmembrane region" description="Helical" evidence="2">
    <location>
        <begin position="125"/>
        <end position="148"/>
    </location>
</feature>
<dbReference type="EMBL" id="CAJPDQ010000001">
    <property type="protein sequence ID" value="CAF9902843.1"/>
    <property type="molecule type" value="Genomic_DNA"/>
</dbReference>
<evidence type="ECO:0000256" key="1">
    <source>
        <dbReference type="ARBA" id="ARBA00009042"/>
    </source>
</evidence>
<reference evidence="3" key="1">
    <citation type="submission" date="2021-03" db="EMBL/GenBank/DDBJ databases">
        <authorList>
            <person name="Tagirdzhanova G."/>
        </authorList>
    </citation>
    <scope>NUCLEOTIDE SEQUENCE</scope>
</reference>
<sequence length="586" mass="63295">MLDETLLSAESNVAGYRSSQSTKGDYDLPTSPQRLLAGSNGMISPTVAHGLYVVVETTEHCIDHGLYLATPSAAAPSPQVEKIPWKAPYTVAQFSHSGKTPWTMHSPRPSSGYFISKRQIRRCSIIGATTVLAIVIILGVALGVGLTASRTIDTLLTSTLVKPTNGPAAMHTLMFNDTSIAALETEDRHRHMFYQTTNGSIQHAVYSNKWSFQDLGLSNARSRTPISAVSSNGGMIYLFYITNNNVLTSTRMAAGSWEPYPMSMPLEISTQTRQLVASRVPSYETDASDFQLFVLTQRPGDSVSLIHLSTNLTQSSFKQIDVTAFLNGSTGGRSFNSPCAVVTNVSNVSVSYAPFLSSRVNYPWVGVFSGGSGNPADDIAGAGYDGKQLSYYEFGSIANESEHANSATPSTSVPSASYDLDVVVIHGQLSILYVDKGTLISSGEMNPYPGSVKNDSSAYPFTRLGGFLSASDPMSQLALELDTQLRYGVRLARAITAGVKVSGSIRQPCGWITIGRSCLSQWLHISVVLPEPATLKDLDLRHIKSHLGSDLTAQQRQIEADNQESVRHPTATIKRNRYATSTLDLE</sequence>
<comment type="caution">
    <text evidence="3">The sequence shown here is derived from an EMBL/GenBank/DDBJ whole genome shotgun (WGS) entry which is preliminary data.</text>
</comment>
<dbReference type="Pfam" id="PF07938">
    <property type="entry name" value="Fungal_lectin"/>
    <property type="match status" value="1"/>
</dbReference>
<organism evidence="3 4">
    <name type="scientific">Gomphillus americanus</name>
    <dbReference type="NCBI Taxonomy" id="1940652"/>
    <lineage>
        <taxon>Eukaryota</taxon>
        <taxon>Fungi</taxon>
        <taxon>Dikarya</taxon>
        <taxon>Ascomycota</taxon>
        <taxon>Pezizomycotina</taxon>
        <taxon>Lecanoromycetes</taxon>
        <taxon>OSLEUM clade</taxon>
        <taxon>Ostropomycetidae</taxon>
        <taxon>Ostropales</taxon>
        <taxon>Graphidaceae</taxon>
        <taxon>Gomphilloideae</taxon>
        <taxon>Gomphillus</taxon>
    </lineage>
</organism>
<proteinExistence type="inferred from homology"/>
<dbReference type="SUPFAM" id="SSF89372">
    <property type="entry name" value="Fucose-specific lectin"/>
    <property type="match status" value="1"/>
</dbReference>
<dbReference type="InterPro" id="IPR012475">
    <property type="entry name" value="Fungal_lectin"/>
</dbReference>
<dbReference type="Proteomes" id="UP000664169">
    <property type="component" value="Unassembled WGS sequence"/>
</dbReference>
<protein>
    <submittedName>
        <fullName evidence="3">Uncharacterized protein</fullName>
    </submittedName>
</protein>
<accession>A0A8H3I381</accession>
<keyword evidence="2" id="KW-0812">Transmembrane</keyword>